<accession>A0A136JIE4</accession>
<proteinExistence type="predicted"/>
<reference evidence="3" key="1">
    <citation type="submission" date="2016-02" db="EMBL/GenBank/DDBJ databases">
        <title>Draft genome sequence of Microdochium bolleyi, a fungal endophyte of beachgrass.</title>
        <authorList>
            <consortium name="DOE Joint Genome Institute"/>
            <person name="David A.S."/>
            <person name="May G."/>
            <person name="Haridas S."/>
            <person name="Lim J."/>
            <person name="Wang M."/>
            <person name="Labutti K."/>
            <person name="Lipzen A."/>
            <person name="Barry K."/>
            <person name="Grigoriev I.V."/>
        </authorList>
    </citation>
    <scope>NUCLEOTIDE SEQUENCE [LARGE SCALE GENOMIC DNA]</scope>
    <source>
        <strain evidence="3">J235TASD1</strain>
    </source>
</reference>
<sequence length="358" mass="40245">MATVSWGTIRSLLIFFGPFLLPKLIRWYKDFRSGTNRHGLRVRPIPAQALRAILLLTIVASVLFVLALPAFAPENVFVVTQSRLQIPTDTLFNRVSSLRPGNVLTEVDQVLRAKFVSLESRLLYLQFGPDVMADCPFCNSDDIKSYFYYAVPGLLGRHLANLVALSLATSEAVAGREGMQWRRYTTIAAAISAAVDMYLVSNYNHQANARAPRLQELDMFYWTSRVYRNIGLAGLDLVFAVLLFLSSTNRAFATPPSPAERIEAATRSLMTTRSKLSAFGVLKNTSIRDEDLRNRTMAYWQHEGHLMREMMEDREVIEGVNDALENRINIQTITKDADLYVANLLPPEEDPVPESIVG</sequence>
<name>A0A136JIE4_9PEZI</name>
<feature type="transmembrane region" description="Helical" evidence="1">
    <location>
        <begin position="49"/>
        <end position="72"/>
    </location>
</feature>
<organism evidence="2 3">
    <name type="scientific">Microdochium bolleyi</name>
    <dbReference type="NCBI Taxonomy" id="196109"/>
    <lineage>
        <taxon>Eukaryota</taxon>
        <taxon>Fungi</taxon>
        <taxon>Dikarya</taxon>
        <taxon>Ascomycota</taxon>
        <taxon>Pezizomycotina</taxon>
        <taxon>Sordariomycetes</taxon>
        <taxon>Xylariomycetidae</taxon>
        <taxon>Xylariales</taxon>
        <taxon>Microdochiaceae</taxon>
        <taxon>Microdochium</taxon>
    </lineage>
</organism>
<dbReference type="STRING" id="196109.A0A136JIE4"/>
<keyword evidence="1" id="KW-1133">Transmembrane helix</keyword>
<evidence type="ECO:0000256" key="1">
    <source>
        <dbReference type="SAM" id="Phobius"/>
    </source>
</evidence>
<dbReference type="PANTHER" id="PTHR39470">
    <property type="entry name" value="CHROMOSOME 10, WHOLE GENOME SHOTGUN SEQUENCE"/>
    <property type="match status" value="1"/>
</dbReference>
<gene>
    <name evidence="2" type="ORF">Micbo1qcDRAFT_191551</name>
</gene>
<dbReference type="OrthoDB" id="4218123at2759"/>
<keyword evidence="1" id="KW-0472">Membrane</keyword>
<evidence type="ECO:0000313" key="2">
    <source>
        <dbReference type="EMBL" id="KXJ96921.1"/>
    </source>
</evidence>
<dbReference type="InParanoid" id="A0A136JIE4"/>
<dbReference type="Proteomes" id="UP000070501">
    <property type="component" value="Unassembled WGS sequence"/>
</dbReference>
<protein>
    <submittedName>
        <fullName evidence="2">Uncharacterized protein</fullName>
    </submittedName>
</protein>
<keyword evidence="1" id="KW-0812">Transmembrane</keyword>
<evidence type="ECO:0000313" key="3">
    <source>
        <dbReference type="Proteomes" id="UP000070501"/>
    </source>
</evidence>
<dbReference type="AlphaFoldDB" id="A0A136JIE4"/>
<feature type="transmembrane region" description="Helical" evidence="1">
    <location>
        <begin position="6"/>
        <end position="28"/>
    </location>
</feature>
<dbReference type="PANTHER" id="PTHR39470:SF1">
    <property type="entry name" value="CHORISMATE SYNTHASE PROTEIN"/>
    <property type="match status" value="1"/>
</dbReference>
<keyword evidence="3" id="KW-1185">Reference proteome</keyword>
<dbReference type="EMBL" id="KQ964245">
    <property type="protein sequence ID" value="KXJ96921.1"/>
    <property type="molecule type" value="Genomic_DNA"/>
</dbReference>